<dbReference type="Proteomes" id="UP001175211">
    <property type="component" value="Unassembled WGS sequence"/>
</dbReference>
<dbReference type="RefSeq" id="XP_060327356.1">
    <property type="nucleotide sequence ID" value="XM_060479534.1"/>
</dbReference>
<comment type="caution">
    <text evidence="1">The sequence shown here is derived from an EMBL/GenBank/DDBJ whole genome shotgun (WGS) entry which is preliminary data.</text>
</comment>
<evidence type="ECO:0000313" key="2">
    <source>
        <dbReference type="Proteomes" id="UP001175211"/>
    </source>
</evidence>
<name>A0AA39MYF8_ARMTA</name>
<gene>
    <name evidence="1" type="ORF">EV420DRAFT_1704960</name>
</gene>
<sequence length="225" mass="25433">MVPKTYRTVQGAREDRCTARPFAKDPSCGRNDGASVGKRCSMGRGDGVMVLLVLQGRWYGLEDGILSFVMGRITILFTSNSFAHRHLQNAISFSDGCYGSSAVPQSRPSRDLMSEAWGARAYPHRSLPPCSYENLSPLRVMRRKEGNRMGHDVQQLGRWVTEDILGTWMDRLEEECRTELLDTRIKETSDVSYGCRLVFCLPVAVADLVLRLIVRLEEYGLRIRL</sequence>
<dbReference type="GeneID" id="85363082"/>
<dbReference type="EMBL" id="JAUEPS010000035">
    <property type="protein sequence ID" value="KAK0450485.1"/>
    <property type="molecule type" value="Genomic_DNA"/>
</dbReference>
<reference evidence="1" key="1">
    <citation type="submission" date="2023-06" db="EMBL/GenBank/DDBJ databases">
        <authorList>
            <consortium name="Lawrence Berkeley National Laboratory"/>
            <person name="Ahrendt S."/>
            <person name="Sahu N."/>
            <person name="Indic B."/>
            <person name="Wong-Bajracharya J."/>
            <person name="Merenyi Z."/>
            <person name="Ke H.-M."/>
            <person name="Monk M."/>
            <person name="Kocsube S."/>
            <person name="Drula E."/>
            <person name="Lipzen A."/>
            <person name="Balint B."/>
            <person name="Henrissat B."/>
            <person name="Andreopoulos B."/>
            <person name="Martin F.M."/>
            <person name="Harder C.B."/>
            <person name="Rigling D."/>
            <person name="Ford K.L."/>
            <person name="Foster G.D."/>
            <person name="Pangilinan J."/>
            <person name="Papanicolaou A."/>
            <person name="Barry K."/>
            <person name="LaButti K."/>
            <person name="Viragh M."/>
            <person name="Koriabine M."/>
            <person name="Yan M."/>
            <person name="Riley R."/>
            <person name="Champramary S."/>
            <person name="Plett K.L."/>
            <person name="Tsai I.J."/>
            <person name="Slot J."/>
            <person name="Sipos G."/>
            <person name="Plett J."/>
            <person name="Nagy L.G."/>
            <person name="Grigoriev I.V."/>
        </authorList>
    </citation>
    <scope>NUCLEOTIDE SEQUENCE</scope>
    <source>
        <strain evidence="1">CCBAS 213</strain>
    </source>
</reference>
<evidence type="ECO:0000313" key="1">
    <source>
        <dbReference type="EMBL" id="KAK0450485.1"/>
    </source>
</evidence>
<proteinExistence type="predicted"/>
<keyword evidence="2" id="KW-1185">Reference proteome</keyword>
<protein>
    <submittedName>
        <fullName evidence="1">Uncharacterized protein</fullName>
    </submittedName>
</protein>
<organism evidence="1 2">
    <name type="scientific">Armillaria tabescens</name>
    <name type="common">Ringless honey mushroom</name>
    <name type="synonym">Agaricus tabescens</name>
    <dbReference type="NCBI Taxonomy" id="1929756"/>
    <lineage>
        <taxon>Eukaryota</taxon>
        <taxon>Fungi</taxon>
        <taxon>Dikarya</taxon>
        <taxon>Basidiomycota</taxon>
        <taxon>Agaricomycotina</taxon>
        <taxon>Agaricomycetes</taxon>
        <taxon>Agaricomycetidae</taxon>
        <taxon>Agaricales</taxon>
        <taxon>Marasmiineae</taxon>
        <taxon>Physalacriaceae</taxon>
        <taxon>Desarmillaria</taxon>
    </lineage>
</organism>
<dbReference type="AlphaFoldDB" id="A0AA39MYF8"/>
<accession>A0AA39MYF8</accession>